<dbReference type="GO" id="GO:0004350">
    <property type="term" value="F:glutamate-5-semialdehyde dehydrogenase activity"/>
    <property type="evidence" value="ECO:0007669"/>
    <property type="project" value="UniProtKB-EC"/>
</dbReference>
<evidence type="ECO:0000256" key="2">
    <source>
        <dbReference type="ARBA" id="ARBA00022605"/>
    </source>
</evidence>
<evidence type="ECO:0000256" key="3">
    <source>
        <dbReference type="ARBA" id="ARBA00022650"/>
    </source>
</evidence>
<evidence type="ECO:0000313" key="10">
    <source>
        <dbReference type="Proteomes" id="UP001304298"/>
    </source>
</evidence>
<keyword evidence="4 7" id="KW-0521">NADP</keyword>
<gene>
    <name evidence="7" type="primary">proA</name>
    <name evidence="9" type="ORF">VA596_15455</name>
</gene>
<comment type="pathway">
    <text evidence="1 7">Amino-acid biosynthesis; L-proline biosynthesis; L-glutamate 5-semialdehyde from L-glutamate: step 2/2.</text>
</comment>
<dbReference type="Pfam" id="PF00171">
    <property type="entry name" value="Aldedh"/>
    <property type="match status" value="1"/>
</dbReference>
<feature type="domain" description="Aldehyde dehydrogenase" evidence="8">
    <location>
        <begin position="69"/>
        <end position="278"/>
    </location>
</feature>
<keyword evidence="7" id="KW-0963">Cytoplasm</keyword>
<dbReference type="InterPro" id="IPR016163">
    <property type="entry name" value="Ald_DH_C"/>
</dbReference>
<dbReference type="Gene3D" id="3.40.309.10">
    <property type="entry name" value="Aldehyde Dehydrogenase, Chain A, domain 2"/>
    <property type="match status" value="1"/>
</dbReference>
<dbReference type="InterPro" id="IPR000965">
    <property type="entry name" value="GPR_dom"/>
</dbReference>
<comment type="function">
    <text evidence="7">Catalyzes the NADPH-dependent reduction of L-glutamate 5-phosphate into L-glutamate 5-semialdehyde and phosphate. The product spontaneously undergoes cyclization to form 1-pyrroline-5-carboxylate.</text>
</comment>
<dbReference type="PROSITE" id="PS01223">
    <property type="entry name" value="PROA"/>
    <property type="match status" value="1"/>
</dbReference>
<dbReference type="PANTHER" id="PTHR11063">
    <property type="entry name" value="GLUTAMATE SEMIALDEHYDE DEHYDROGENASE"/>
    <property type="match status" value="1"/>
</dbReference>
<evidence type="ECO:0000256" key="4">
    <source>
        <dbReference type="ARBA" id="ARBA00022857"/>
    </source>
</evidence>
<dbReference type="EMBL" id="JAYFSI010000002">
    <property type="protein sequence ID" value="MEA5360944.1"/>
    <property type="molecule type" value="Genomic_DNA"/>
</dbReference>
<comment type="catalytic activity">
    <reaction evidence="6 7">
        <text>L-glutamate 5-semialdehyde + phosphate + NADP(+) = L-glutamyl 5-phosphate + NADPH + H(+)</text>
        <dbReference type="Rhea" id="RHEA:19541"/>
        <dbReference type="ChEBI" id="CHEBI:15378"/>
        <dbReference type="ChEBI" id="CHEBI:43474"/>
        <dbReference type="ChEBI" id="CHEBI:57783"/>
        <dbReference type="ChEBI" id="CHEBI:58066"/>
        <dbReference type="ChEBI" id="CHEBI:58274"/>
        <dbReference type="ChEBI" id="CHEBI:58349"/>
        <dbReference type="EC" id="1.2.1.41"/>
    </reaction>
</comment>
<dbReference type="InterPro" id="IPR015590">
    <property type="entry name" value="Aldehyde_DH_dom"/>
</dbReference>
<dbReference type="InterPro" id="IPR016162">
    <property type="entry name" value="Ald_DH_N"/>
</dbReference>
<keyword evidence="10" id="KW-1185">Reference proteome</keyword>
<dbReference type="Proteomes" id="UP001304298">
    <property type="component" value="Unassembled WGS sequence"/>
</dbReference>
<keyword evidence="2 7" id="KW-0028">Amino-acid biosynthesis</keyword>
<evidence type="ECO:0000313" key="9">
    <source>
        <dbReference type="EMBL" id="MEA5360944.1"/>
    </source>
</evidence>
<dbReference type="Gene3D" id="3.40.605.10">
    <property type="entry name" value="Aldehyde Dehydrogenase, Chain A, domain 1"/>
    <property type="match status" value="1"/>
</dbReference>
<keyword evidence="5 7" id="KW-0560">Oxidoreductase</keyword>
<comment type="similarity">
    <text evidence="7">Belongs to the gamma-glutamyl phosphate reductase family.</text>
</comment>
<evidence type="ECO:0000256" key="7">
    <source>
        <dbReference type="HAMAP-Rule" id="MF_00412"/>
    </source>
</evidence>
<organism evidence="9 10">
    <name type="scientific">Amycolatopsis heterodermiae</name>
    <dbReference type="NCBI Taxonomy" id="3110235"/>
    <lineage>
        <taxon>Bacteria</taxon>
        <taxon>Bacillati</taxon>
        <taxon>Actinomycetota</taxon>
        <taxon>Actinomycetes</taxon>
        <taxon>Pseudonocardiales</taxon>
        <taxon>Pseudonocardiaceae</taxon>
        <taxon>Amycolatopsis</taxon>
    </lineage>
</organism>
<proteinExistence type="inferred from homology"/>
<name>A0ABU5R556_9PSEU</name>
<dbReference type="InterPro" id="IPR016161">
    <property type="entry name" value="Ald_DH/histidinol_DH"/>
</dbReference>
<dbReference type="PIRSF" id="PIRSF000151">
    <property type="entry name" value="GPR"/>
    <property type="match status" value="1"/>
</dbReference>
<evidence type="ECO:0000256" key="5">
    <source>
        <dbReference type="ARBA" id="ARBA00023002"/>
    </source>
</evidence>
<protein>
    <recommendedName>
        <fullName evidence="7">Gamma-glutamyl phosphate reductase</fullName>
        <shortName evidence="7">GPR</shortName>
        <ecNumber evidence="7">1.2.1.41</ecNumber>
    </recommendedName>
    <alternativeName>
        <fullName evidence="7">Glutamate-5-semialdehyde dehydrogenase</fullName>
    </alternativeName>
    <alternativeName>
        <fullName evidence="7">Glutamyl-gamma-semialdehyde dehydrogenase</fullName>
        <shortName evidence="7">GSA dehydrogenase</shortName>
    </alternativeName>
</protein>
<dbReference type="SUPFAM" id="SSF53720">
    <property type="entry name" value="ALDH-like"/>
    <property type="match status" value="1"/>
</dbReference>
<dbReference type="NCBIfam" id="NF001221">
    <property type="entry name" value="PRK00197.1"/>
    <property type="match status" value="1"/>
</dbReference>
<keyword evidence="3 7" id="KW-0641">Proline biosynthesis</keyword>
<evidence type="ECO:0000256" key="1">
    <source>
        <dbReference type="ARBA" id="ARBA00004985"/>
    </source>
</evidence>
<dbReference type="EC" id="1.2.1.41" evidence="7"/>
<comment type="caution">
    <text evidence="9">The sequence shown here is derived from an EMBL/GenBank/DDBJ whole genome shotgun (WGS) entry which is preliminary data.</text>
</comment>
<accession>A0ABU5R556</accession>
<dbReference type="InterPro" id="IPR020593">
    <property type="entry name" value="G-glutamylP_reductase_CS"/>
</dbReference>
<dbReference type="PANTHER" id="PTHR11063:SF8">
    <property type="entry name" value="DELTA-1-PYRROLINE-5-CARBOXYLATE SYNTHASE"/>
    <property type="match status" value="1"/>
</dbReference>
<dbReference type="InterPro" id="IPR012134">
    <property type="entry name" value="Glu-5-SA_DH"/>
</dbReference>
<evidence type="ECO:0000259" key="8">
    <source>
        <dbReference type="Pfam" id="PF00171"/>
    </source>
</evidence>
<reference evidence="9 10" key="1">
    <citation type="submission" date="2023-12" db="EMBL/GenBank/DDBJ databases">
        <title>Amycolatopsis sp. V23-08.</title>
        <authorList>
            <person name="Somphong A."/>
        </authorList>
    </citation>
    <scope>NUCLEOTIDE SEQUENCE [LARGE SCALE GENOMIC DNA]</scope>
    <source>
        <strain evidence="9 10">V23-08</strain>
    </source>
</reference>
<dbReference type="RefSeq" id="WP_323327527.1">
    <property type="nucleotide sequence ID" value="NZ_JAYFSI010000002.1"/>
</dbReference>
<evidence type="ECO:0000256" key="6">
    <source>
        <dbReference type="ARBA" id="ARBA00049024"/>
    </source>
</evidence>
<comment type="subcellular location">
    <subcellularLocation>
        <location evidence="7">Cytoplasm</location>
    </subcellularLocation>
</comment>
<dbReference type="HAMAP" id="MF_00412">
    <property type="entry name" value="ProA"/>
    <property type="match status" value="1"/>
</dbReference>
<sequence>MVDKIVSEARAATVAAPPLGDEAYGRFCTGLARRLTAAWPRIRAANHTDTSQAQEKGLPAPLVDRLRLTEAHLTDLVALTSTVAGEMRELTERPPGTPIGDWGVRHRVPRPLGVVLMIFEARPTVTVEGALLNVAAGNAVILRGGKEIARTNAALAAAVAAALADAGLPAGLVTVLDDPSRALLRDLLHRPDAIDVLIPRGSPSLIDFCHRASTIPVLASGGGVNHLYVHSSADLAQAVAIALDSKLPAPAGCTSLEIALVDRPVADEFVAALLEGARRDGRPLTVRVGEGIHRPETTGHWQVDTLAEHDLGREFLDSTIGVLAVDTPAEAVEFIQRHGSGHSEAIAATDPAVTGEFTGRVDAATIVVNGSLRLNDGPTLELGSEIAISTSRLHARGPITLAALVNYGWVIEANGRLREAS</sequence>